<evidence type="ECO:0000259" key="3">
    <source>
        <dbReference type="PROSITE" id="PS50097"/>
    </source>
</evidence>
<dbReference type="AlphaFoldDB" id="A0A3P6CIL1"/>
<evidence type="ECO:0000313" key="5">
    <source>
        <dbReference type="EMBL" id="VDD14320.1"/>
    </source>
</evidence>
<name>A0A3P6CIL1_BRACM</name>
<dbReference type="SMR" id="A0A3P6CIL1"/>
<protein>
    <recommendedName>
        <fullName evidence="3">BTB domain-containing protein</fullName>
    </recommendedName>
</protein>
<comment type="function">
    <text evidence="1">May act as a substrate-specific adapter of an E3 ubiquitin-protein ligase complex (CUL3-RBX1-BTB) which mediates the ubiquitination and subsequent proteasomal degradation of target proteins.</text>
</comment>
<accession>A0A3P6CIL1</accession>
<feature type="domain" description="BTB" evidence="3">
    <location>
        <begin position="24"/>
        <end position="91"/>
    </location>
</feature>
<proteinExistence type="predicted"/>
<dbReference type="Pfam" id="PF00651">
    <property type="entry name" value="BTB"/>
    <property type="match status" value="2"/>
</dbReference>
<dbReference type="InterPro" id="IPR044784">
    <property type="entry name" value="At1g01640-like"/>
</dbReference>
<gene>
    <name evidence="5" type="ORF">BRAA04T17903Z</name>
    <name evidence="4" type="ORF">BRAPAZ1V2_A04P24930.2</name>
</gene>
<organism evidence="5">
    <name type="scientific">Brassica campestris</name>
    <name type="common">Field mustard</name>
    <dbReference type="NCBI Taxonomy" id="3711"/>
    <lineage>
        <taxon>Eukaryota</taxon>
        <taxon>Viridiplantae</taxon>
        <taxon>Streptophyta</taxon>
        <taxon>Embryophyta</taxon>
        <taxon>Tracheophyta</taxon>
        <taxon>Spermatophyta</taxon>
        <taxon>Magnoliopsida</taxon>
        <taxon>eudicotyledons</taxon>
        <taxon>Gunneridae</taxon>
        <taxon>Pentapetalae</taxon>
        <taxon>rosids</taxon>
        <taxon>malvids</taxon>
        <taxon>Brassicales</taxon>
        <taxon>Brassicaceae</taxon>
        <taxon>Brassiceae</taxon>
        <taxon>Brassica</taxon>
    </lineage>
</organism>
<evidence type="ECO:0000256" key="2">
    <source>
        <dbReference type="ARBA" id="ARBA00004906"/>
    </source>
</evidence>
<dbReference type="Gene3D" id="3.30.710.10">
    <property type="entry name" value="Potassium Channel Kv1.1, Chain A"/>
    <property type="match status" value="2"/>
</dbReference>
<comment type="pathway">
    <text evidence="2">Protein modification; protein ubiquitination.</text>
</comment>
<dbReference type="EMBL" id="LR031576">
    <property type="protein sequence ID" value="VDD14320.1"/>
    <property type="molecule type" value="Genomic_DNA"/>
</dbReference>
<dbReference type="Proteomes" id="UP000694005">
    <property type="component" value="Chromosome A04"/>
</dbReference>
<evidence type="ECO:0000313" key="4">
    <source>
        <dbReference type="EMBL" id="CAG7907592.1"/>
    </source>
</evidence>
<reference evidence="5" key="1">
    <citation type="submission" date="2018-11" db="EMBL/GenBank/DDBJ databases">
        <authorList>
            <consortium name="Genoscope - CEA"/>
            <person name="William W."/>
        </authorList>
    </citation>
    <scope>NUCLEOTIDE SEQUENCE</scope>
</reference>
<dbReference type="GO" id="GO:0016567">
    <property type="term" value="P:protein ubiquitination"/>
    <property type="evidence" value="ECO:0007669"/>
    <property type="project" value="UniProtKB-UniPathway"/>
</dbReference>
<dbReference type="SMART" id="SM00225">
    <property type="entry name" value="BTB"/>
    <property type="match status" value="2"/>
</dbReference>
<dbReference type="PANTHER" id="PTHR47274">
    <property type="entry name" value="BTB/POZ DOMAIN CONTAINING PROTEIN, EXPRESSED-RELATED"/>
    <property type="match status" value="1"/>
</dbReference>
<dbReference type="Gene3D" id="1.25.40.420">
    <property type="match status" value="2"/>
</dbReference>
<evidence type="ECO:0000256" key="1">
    <source>
        <dbReference type="ARBA" id="ARBA00002668"/>
    </source>
</evidence>
<sequence length="396" mass="44787">MAKQSNLNIFLDGFAHILEEQWQVDVLLKAGDSHPDAAISAHKLVLAARSKVFKKMLEEDECKTSSEKEIITLSEMKHEELKALVEFIYSDGSTPCAGHARSLYLAADKYDIPHLRDLSRNELISSLNASNALDVYVLAQIPFDDALNNAALSCIRINIATIAYSDELKLFAESNPNLTVEIMKACVEQSIKVRGVKENTELDEFKAPSQPVEAARPSLQKGRRSMDVGPIVSFEKKMITERPKKNIRKNPEIFCCRGHYVMLKRSCETVTFSELKHEELEALVKFVYSDVSKLSAKAKEHVRSLYVTADKYEIPHLRDLCRNELVKSLTLSNALEVLELSLIPLDNALHDAAFSYIINNLKTIANSLEFKLFATRNTDLTVEIIRAYMARRNIYY</sequence>
<dbReference type="SUPFAM" id="SSF54695">
    <property type="entry name" value="POZ domain"/>
    <property type="match status" value="2"/>
</dbReference>
<dbReference type="UniPathway" id="UPA00143"/>
<dbReference type="CDD" id="cd18186">
    <property type="entry name" value="BTB_POZ_ZBTB_KLHL-like"/>
    <property type="match status" value="1"/>
</dbReference>
<dbReference type="InterPro" id="IPR011333">
    <property type="entry name" value="SKP1/BTB/POZ_sf"/>
</dbReference>
<dbReference type="EMBL" id="LS974620">
    <property type="protein sequence ID" value="CAG7907592.1"/>
    <property type="molecule type" value="Genomic_DNA"/>
</dbReference>
<dbReference type="Gramene" id="A04p24930.2_BraZ1">
    <property type="protein sequence ID" value="A04p24930.2_BraZ1.CDS"/>
    <property type="gene ID" value="A04g24930.2_BraZ1"/>
</dbReference>
<dbReference type="PROSITE" id="PS50097">
    <property type="entry name" value="BTB"/>
    <property type="match status" value="1"/>
</dbReference>
<dbReference type="PANTHER" id="PTHR47274:SF17">
    <property type="entry name" value="BTB DOMAIN-CONTAINING PROTEIN"/>
    <property type="match status" value="1"/>
</dbReference>
<dbReference type="InterPro" id="IPR000210">
    <property type="entry name" value="BTB/POZ_dom"/>
</dbReference>